<reference evidence="3 4" key="1">
    <citation type="submission" date="2017-03" db="EMBL/GenBank/DDBJ databases">
        <authorList>
            <person name="Afonso C.L."/>
            <person name="Miller P.J."/>
            <person name="Scott M.A."/>
            <person name="Spackman E."/>
            <person name="Goraichik I."/>
            <person name="Dimitrov K.M."/>
            <person name="Suarez D.L."/>
            <person name="Swayne D.E."/>
        </authorList>
    </citation>
    <scope>NUCLEOTIDE SEQUENCE [LARGE SCALE GENOMIC DNA]</scope>
    <source>
        <strain evidence="3">PRJEB14757</strain>
    </source>
</reference>
<dbReference type="InterPro" id="IPR032466">
    <property type="entry name" value="Metal_Hydrolase"/>
</dbReference>
<dbReference type="AlphaFoldDB" id="A0A1W1HAK0"/>
<proteinExistence type="predicted"/>
<gene>
    <name evidence="3" type="ORF">MTBBW1_180022</name>
</gene>
<dbReference type="PANTHER" id="PTHR21240:SF28">
    <property type="entry name" value="ISO-OROTATE DECARBOXYLASE (EUROFUNG)"/>
    <property type="match status" value="1"/>
</dbReference>
<keyword evidence="4" id="KW-1185">Reference proteome</keyword>
<dbReference type="EMBL" id="FWEV01000090">
    <property type="protein sequence ID" value="SLM29459.1"/>
    <property type="molecule type" value="Genomic_DNA"/>
</dbReference>
<dbReference type="Proteomes" id="UP000191931">
    <property type="component" value="Unassembled WGS sequence"/>
</dbReference>
<keyword evidence="3" id="KW-0378">Hydrolase</keyword>
<dbReference type="RefSeq" id="WP_080799182.1">
    <property type="nucleotide sequence ID" value="NZ_LT828540.1"/>
</dbReference>
<dbReference type="CDD" id="cd01292">
    <property type="entry name" value="metallo-dependent_hydrolases"/>
    <property type="match status" value="1"/>
</dbReference>
<protein>
    <submittedName>
        <fullName evidence="3">Putative metal-dependent hydrolase (TIM-barrel fold protein)</fullName>
    </submittedName>
</protein>
<feature type="domain" description="Amidohydrolase-related" evidence="2">
    <location>
        <begin position="36"/>
        <end position="303"/>
    </location>
</feature>
<dbReference type="GO" id="GO:0019748">
    <property type="term" value="P:secondary metabolic process"/>
    <property type="evidence" value="ECO:0007669"/>
    <property type="project" value="TreeGrafter"/>
</dbReference>
<dbReference type="STRING" id="1246637.MTBBW1_180022"/>
<sequence>MNQNKPKRGYLSVKAPLPAVTDAEGKSVPLNLPPVIDAHVHIFPEPVYQAVWEWFSKYGWPIRYQLPSVGIIDFLLSRGIDHVVAFQYAHKPGMAGWLNDYMVKKVEQFRGRVTGMATVFPGEEGAEDIVKQAFKKGLKGIKLHMHVQCFELVSREMEILYAICSKASMPMVIHAGREPGSPAYPCDPYSICGAEKVEEVVRSYQGLRLCVPHLGMDQFDEYRTMLEKYDNLWMDTAMAITDYLPLEAMPDIKSFRLDRVMYGSDFPNIPYAWDRELKILADSGISAMESTQVLRENAIDFFSIEPHSLYKSTRYLKTHS</sequence>
<dbReference type="Pfam" id="PF04909">
    <property type="entry name" value="Amidohydro_2"/>
    <property type="match status" value="1"/>
</dbReference>
<dbReference type="GO" id="GO:0005737">
    <property type="term" value="C:cytoplasm"/>
    <property type="evidence" value="ECO:0007669"/>
    <property type="project" value="TreeGrafter"/>
</dbReference>
<dbReference type="SUPFAM" id="SSF51556">
    <property type="entry name" value="Metallo-dependent hydrolases"/>
    <property type="match status" value="1"/>
</dbReference>
<dbReference type="GO" id="GO:0016787">
    <property type="term" value="F:hydrolase activity"/>
    <property type="evidence" value="ECO:0007669"/>
    <property type="project" value="UniProtKB-KW"/>
</dbReference>
<dbReference type="PANTHER" id="PTHR21240">
    <property type="entry name" value="2-AMINO-3-CARBOXYLMUCONATE-6-SEMIALDEHYDE DECARBOXYLASE"/>
    <property type="match status" value="1"/>
</dbReference>
<evidence type="ECO:0000313" key="4">
    <source>
        <dbReference type="Proteomes" id="UP000191931"/>
    </source>
</evidence>
<evidence type="ECO:0000313" key="3">
    <source>
        <dbReference type="EMBL" id="SLM29459.1"/>
    </source>
</evidence>
<dbReference type="OrthoDB" id="5172791at2"/>
<accession>A0A1W1HAK0</accession>
<dbReference type="InterPro" id="IPR006680">
    <property type="entry name" value="Amidohydro-rel"/>
</dbReference>
<dbReference type="InterPro" id="IPR032465">
    <property type="entry name" value="ACMSD"/>
</dbReference>
<evidence type="ECO:0000256" key="1">
    <source>
        <dbReference type="ARBA" id="ARBA00023239"/>
    </source>
</evidence>
<organism evidence="3 4">
    <name type="scientific">Desulfamplus magnetovallimortis</name>
    <dbReference type="NCBI Taxonomy" id="1246637"/>
    <lineage>
        <taxon>Bacteria</taxon>
        <taxon>Pseudomonadati</taxon>
        <taxon>Thermodesulfobacteriota</taxon>
        <taxon>Desulfobacteria</taxon>
        <taxon>Desulfobacterales</taxon>
        <taxon>Desulfobacteraceae</taxon>
        <taxon>Desulfamplus</taxon>
    </lineage>
</organism>
<keyword evidence="1" id="KW-0456">Lyase</keyword>
<dbReference type="Gene3D" id="3.20.20.140">
    <property type="entry name" value="Metal-dependent hydrolases"/>
    <property type="match status" value="1"/>
</dbReference>
<name>A0A1W1HAK0_9BACT</name>
<evidence type="ECO:0000259" key="2">
    <source>
        <dbReference type="Pfam" id="PF04909"/>
    </source>
</evidence>
<dbReference type="GO" id="GO:0016831">
    <property type="term" value="F:carboxy-lyase activity"/>
    <property type="evidence" value="ECO:0007669"/>
    <property type="project" value="InterPro"/>
</dbReference>